<proteinExistence type="predicted"/>
<dbReference type="EMBL" id="CABQ01000082">
    <property type="protein sequence ID" value="CBI07237.1"/>
    <property type="molecule type" value="Genomic_DNA"/>
</dbReference>
<reference evidence="1" key="1">
    <citation type="submission" date="2009-10" db="EMBL/GenBank/DDBJ databases">
        <title>Diversity of trophic interactions inside an arsenic-rich microbial ecosystem.</title>
        <authorList>
            <person name="Bertin P.N."/>
            <person name="Heinrich-Salmeron A."/>
            <person name="Pelletier E."/>
            <person name="Goulhen-Chollet F."/>
            <person name="Arsene-Ploetze F."/>
            <person name="Gallien S."/>
            <person name="Calteau A."/>
            <person name="Vallenet D."/>
            <person name="Casiot C."/>
            <person name="Chane-Woon-Ming B."/>
            <person name="Giloteaux L."/>
            <person name="Barakat M."/>
            <person name="Bonnefoy V."/>
            <person name="Bruneel O."/>
            <person name="Chandler M."/>
            <person name="Cleiss J."/>
            <person name="Duran R."/>
            <person name="Elbaz-Poulichet F."/>
            <person name="Fonknechten N."/>
            <person name="Lauga B."/>
            <person name="Mornico D."/>
            <person name="Ortet P."/>
            <person name="Schaeffer C."/>
            <person name="Siguier P."/>
            <person name="Alexander Thil Smith A."/>
            <person name="Van Dorsselaer A."/>
            <person name="Weissenbach J."/>
            <person name="Medigue C."/>
            <person name="Le Paslier D."/>
        </authorList>
    </citation>
    <scope>NUCLEOTIDE SEQUENCE</scope>
</reference>
<organism evidence="1">
    <name type="scientific">mine drainage metagenome</name>
    <dbReference type="NCBI Taxonomy" id="410659"/>
    <lineage>
        <taxon>unclassified sequences</taxon>
        <taxon>metagenomes</taxon>
        <taxon>ecological metagenomes</taxon>
    </lineage>
</organism>
<protein>
    <submittedName>
        <fullName evidence="1">Uncharacterized protein</fullName>
    </submittedName>
</protein>
<accession>E6QJ21</accession>
<dbReference type="AlphaFoldDB" id="E6QJ21"/>
<name>E6QJ21_9ZZZZ</name>
<evidence type="ECO:0000313" key="1">
    <source>
        <dbReference type="EMBL" id="CBI07237.1"/>
    </source>
</evidence>
<comment type="caution">
    <text evidence="1">The sequence shown here is derived from an EMBL/GenBank/DDBJ whole genome shotgun (WGS) entry which is preliminary data.</text>
</comment>
<sequence>MFALGIGGSSLKRKRACDALVKELFAGLDRVSRHGYFSIGSIVADWVVIGRNLTADSRWE</sequence>
<gene>
    <name evidence="1" type="ORF">CARN6_0563</name>
</gene>